<evidence type="ECO:0000256" key="2">
    <source>
        <dbReference type="ARBA" id="ARBA00007145"/>
    </source>
</evidence>
<dbReference type="Gene3D" id="3.60.110.10">
    <property type="entry name" value="Carbon-nitrogen hydrolase"/>
    <property type="match status" value="1"/>
</dbReference>
<dbReference type="RefSeq" id="WP_264503055.1">
    <property type="nucleotide sequence ID" value="NZ_JAPDDS010000014.1"/>
</dbReference>
<dbReference type="InterPro" id="IPR014729">
    <property type="entry name" value="Rossmann-like_a/b/a_fold"/>
</dbReference>
<reference evidence="11 12" key="1">
    <citation type="submission" date="2022-10" db="EMBL/GenBank/DDBJ databases">
        <title>Luteolibacter flavescens strain MCCC 1K03193, whole genome shotgun sequencing project.</title>
        <authorList>
            <person name="Zhao G."/>
            <person name="Shen L."/>
        </authorList>
    </citation>
    <scope>NUCLEOTIDE SEQUENCE [LARGE SCALE GENOMIC DNA]</scope>
    <source>
        <strain evidence="11 12">MCCC 1K03193</strain>
    </source>
</reference>
<dbReference type="Pfam" id="PF00795">
    <property type="entry name" value="CN_hydrolase"/>
    <property type="match status" value="1"/>
</dbReference>
<dbReference type="InterPro" id="IPR003010">
    <property type="entry name" value="C-N_Hydrolase"/>
</dbReference>
<proteinExistence type="inferred from homology"/>
<dbReference type="EMBL" id="JAPDDS010000014">
    <property type="protein sequence ID" value="MCW1887101.1"/>
    <property type="molecule type" value="Genomic_DNA"/>
</dbReference>
<dbReference type="EC" id="6.3.5.1" evidence="7 8"/>
<dbReference type="PANTHER" id="PTHR23090">
    <property type="entry name" value="NH 3 /GLUTAMINE-DEPENDENT NAD + SYNTHETASE"/>
    <property type="match status" value="1"/>
</dbReference>
<feature type="binding site" evidence="7">
    <location>
        <position position="196"/>
    </location>
    <ligand>
        <name>L-glutamine</name>
        <dbReference type="ChEBI" id="CHEBI:58359"/>
    </ligand>
</feature>
<feature type="binding site" evidence="7">
    <location>
        <position position="475"/>
    </location>
    <ligand>
        <name>deamido-NAD(+)</name>
        <dbReference type="ChEBI" id="CHEBI:58437"/>
        <note>ligand shared between two neighboring subunits</note>
    </ligand>
</feature>
<feature type="domain" description="CN hydrolase" evidence="10">
    <location>
        <begin position="3"/>
        <end position="263"/>
    </location>
</feature>
<dbReference type="NCBIfam" id="TIGR00552">
    <property type="entry name" value="nadE"/>
    <property type="match status" value="1"/>
</dbReference>
<keyword evidence="6 7" id="KW-0520">NAD</keyword>
<dbReference type="Gene3D" id="3.40.50.620">
    <property type="entry name" value="HUPs"/>
    <property type="match status" value="1"/>
</dbReference>
<sequence length="644" mass="70431">MNLRLAAVALNQTPLDWPGNEARIRAALNETRAGGASLVCLPELCLTGYGCEDAFFAPATWERAWQMLCDLLPDTRGMIVAFGLPVFHQRALFNVSAVVADGKLLGLAAKKNLAGDGIHYEPRWFKPWPGGVQDEFTALDGTRIPIGDLVFETGGVKLGFEICEDAWVADRPGARLAARGVDVILNPSASHFAFGKAGIRRRFVAEGSRAFGAAYVYSNLLGNEAGRVIYDGQLLIAEGGNVIAESARFGFTDHRVLAATVDITAGRLAMARSASHRPALPVASDPGLVTTDFAWPEVAVAIHHHLLAGPEEKTVEFTRAVTLGLFDYLRKSRSSGYVVSLSGGADSAAVVCLIRLMFELAREELGDDLGGKLATTDFGELLLTAYQATEHSGDVTREAARLLAAEIGATHRELDVSALHRGYVAMIEQAYGTPLNWTDHDIPLQNIQARVRSPGIWMLANLRNALLLSTSNRSEAAVGYATMDGDTSGGLAPVSGIDKAFLREWLRWLETAGPVIGGERRPIPALSTVNVQQPTAELRPGEQGQTDEGDLMPYPVLDFIERSAIRDRKSPRELLDLLEIAFPGHPEGTRRQWTRRFFTLWSRNQWKRERYAPGFHLDDENLDPKTWCRWPILSGGFQEELEAL</sequence>
<dbReference type="PROSITE" id="PS50263">
    <property type="entry name" value="CN_HYDROLASE"/>
    <property type="match status" value="1"/>
</dbReference>
<protein>
    <recommendedName>
        <fullName evidence="7 8">Glutamine-dependent NAD(+) synthetase</fullName>
        <ecNumber evidence="7 8">6.3.5.1</ecNumber>
    </recommendedName>
    <alternativeName>
        <fullName evidence="7 8">NAD(+) synthase [glutamine-hydrolyzing]</fullName>
    </alternativeName>
</protein>
<evidence type="ECO:0000256" key="7">
    <source>
        <dbReference type="HAMAP-Rule" id="MF_02090"/>
    </source>
</evidence>
<dbReference type="InterPro" id="IPR014445">
    <property type="entry name" value="Gln-dep_NAD_synthase"/>
</dbReference>
<evidence type="ECO:0000256" key="5">
    <source>
        <dbReference type="ARBA" id="ARBA00022840"/>
    </source>
</evidence>
<keyword evidence="5 7" id="KW-0067">ATP-binding</keyword>
<feature type="binding site" evidence="7">
    <location>
        <position position="190"/>
    </location>
    <ligand>
        <name>L-glutamine</name>
        <dbReference type="ChEBI" id="CHEBI:58359"/>
    </ligand>
</feature>
<keyword evidence="12" id="KW-1185">Reference proteome</keyword>
<gene>
    <name evidence="7 11" type="primary">nadE</name>
    <name evidence="11" type="ORF">OKA04_20350</name>
</gene>
<evidence type="ECO:0000256" key="3">
    <source>
        <dbReference type="ARBA" id="ARBA00022598"/>
    </source>
</evidence>
<keyword evidence="4 7" id="KW-0547">Nucleotide-binding</keyword>
<dbReference type="GO" id="GO:0008795">
    <property type="term" value="F:NAD+ synthase activity"/>
    <property type="evidence" value="ECO:0007669"/>
    <property type="project" value="UniProtKB-EC"/>
</dbReference>
<dbReference type="CDD" id="cd07570">
    <property type="entry name" value="GAT_Gln-NAD-synth"/>
    <property type="match status" value="1"/>
</dbReference>
<dbReference type="Pfam" id="PF02540">
    <property type="entry name" value="NAD_synthase"/>
    <property type="match status" value="1"/>
</dbReference>
<name>A0ABT3FU39_9BACT</name>
<comment type="similarity">
    <text evidence="2 7 8">In the C-terminal section; belongs to the NAD synthetase family.</text>
</comment>
<dbReference type="SUPFAM" id="SSF56317">
    <property type="entry name" value="Carbon-nitrogen hydrolase"/>
    <property type="match status" value="1"/>
</dbReference>
<feature type="active site" description="Nucleophile; for glutaminase activity" evidence="7">
    <location>
        <position position="163"/>
    </location>
</feature>
<dbReference type="PANTHER" id="PTHR23090:SF9">
    <property type="entry name" value="GLUTAMINE-DEPENDENT NAD(+) SYNTHETASE"/>
    <property type="match status" value="1"/>
</dbReference>
<evidence type="ECO:0000256" key="6">
    <source>
        <dbReference type="ARBA" id="ARBA00023027"/>
    </source>
</evidence>
<feature type="active site" description="For glutaminase activity" evidence="7">
    <location>
        <position position="110"/>
    </location>
</feature>
<dbReference type="Proteomes" id="UP001207930">
    <property type="component" value="Unassembled WGS sequence"/>
</dbReference>
<evidence type="ECO:0000256" key="9">
    <source>
        <dbReference type="RuleBase" id="RU003811"/>
    </source>
</evidence>
<evidence type="ECO:0000256" key="4">
    <source>
        <dbReference type="ARBA" id="ARBA00022741"/>
    </source>
</evidence>
<comment type="caution">
    <text evidence="7">Lacks conserved residue(s) required for the propagation of feature annotation.</text>
</comment>
<accession>A0ABT3FU39</accession>
<comment type="caution">
    <text evidence="11">The sequence shown here is derived from an EMBL/GenBank/DDBJ whole genome shotgun (WGS) entry which is preliminary data.</text>
</comment>
<comment type="pathway">
    <text evidence="1 7 8">Cofactor biosynthesis; NAD(+) biosynthesis; NAD(+) from deamido-NAD(+) (L-Gln route): step 1/1.</text>
</comment>
<keyword evidence="3 7" id="KW-0436">Ligase</keyword>
<comment type="catalytic activity">
    <reaction evidence="7 8">
        <text>deamido-NAD(+) + L-glutamine + ATP + H2O = L-glutamate + AMP + diphosphate + NAD(+) + H(+)</text>
        <dbReference type="Rhea" id="RHEA:24384"/>
        <dbReference type="ChEBI" id="CHEBI:15377"/>
        <dbReference type="ChEBI" id="CHEBI:15378"/>
        <dbReference type="ChEBI" id="CHEBI:29985"/>
        <dbReference type="ChEBI" id="CHEBI:30616"/>
        <dbReference type="ChEBI" id="CHEBI:33019"/>
        <dbReference type="ChEBI" id="CHEBI:57540"/>
        <dbReference type="ChEBI" id="CHEBI:58359"/>
        <dbReference type="ChEBI" id="CHEBI:58437"/>
        <dbReference type="ChEBI" id="CHEBI:456215"/>
        <dbReference type="EC" id="6.3.5.1"/>
    </reaction>
</comment>
<dbReference type="PIRSF" id="PIRSF006630">
    <property type="entry name" value="NADS_GAT"/>
    <property type="match status" value="1"/>
</dbReference>
<evidence type="ECO:0000259" key="10">
    <source>
        <dbReference type="PROSITE" id="PS50263"/>
    </source>
</evidence>
<comment type="function">
    <text evidence="7">Catalyzes the ATP-dependent amidation of deamido-NAD to form NAD. Uses L-glutamine as a nitrogen source.</text>
</comment>
<feature type="binding site" evidence="7">
    <location>
        <position position="446"/>
    </location>
    <ligand>
        <name>deamido-NAD(+)</name>
        <dbReference type="ChEBI" id="CHEBI:58437"/>
        <note>ligand shared between two neighboring subunits</note>
    </ligand>
</feature>
<evidence type="ECO:0000313" key="12">
    <source>
        <dbReference type="Proteomes" id="UP001207930"/>
    </source>
</evidence>
<organism evidence="11 12">
    <name type="scientific">Luteolibacter flavescens</name>
    <dbReference type="NCBI Taxonomy" id="1859460"/>
    <lineage>
        <taxon>Bacteria</taxon>
        <taxon>Pseudomonadati</taxon>
        <taxon>Verrucomicrobiota</taxon>
        <taxon>Verrucomicrobiia</taxon>
        <taxon>Verrucomicrobiales</taxon>
        <taxon>Verrucomicrobiaceae</taxon>
        <taxon>Luteolibacter</taxon>
    </lineage>
</organism>
<evidence type="ECO:0000313" key="11">
    <source>
        <dbReference type="EMBL" id="MCW1887101.1"/>
    </source>
</evidence>
<evidence type="ECO:0000256" key="8">
    <source>
        <dbReference type="PIRNR" id="PIRNR006630"/>
    </source>
</evidence>
<dbReference type="SUPFAM" id="SSF52402">
    <property type="entry name" value="Adenine nucleotide alpha hydrolases-like"/>
    <property type="match status" value="1"/>
</dbReference>
<dbReference type="InterPro" id="IPR036526">
    <property type="entry name" value="C-N_Hydrolase_sf"/>
</dbReference>
<dbReference type="CDD" id="cd00553">
    <property type="entry name" value="NAD_synthase"/>
    <property type="match status" value="1"/>
</dbReference>
<evidence type="ECO:0000256" key="1">
    <source>
        <dbReference type="ARBA" id="ARBA00005188"/>
    </source>
</evidence>
<dbReference type="InterPro" id="IPR003694">
    <property type="entry name" value="NAD_synthase"/>
</dbReference>
<dbReference type="InterPro" id="IPR022310">
    <property type="entry name" value="NAD/GMP_synthase"/>
</dbReference>
<feature type="active site" description="Proton acceptor; for glutaminase activity" evidence="7">
    <location>
        <position position="43"/>
    </location>
</feature>
<comment type="similarity">
    <text evidence="9">Belongs to the NAD synthetase family.</text>
</comment>
<feature type="binding site" evidence="7">
    <location>
        <position position="607"/>
    </location>
    <ligand>
        <name>deamido-NAD(+)</name>
        <dbReference type="ChEBI" id="CHEBI:58437"/>
        <note>ligand shared between two neighboring subunits</note>
    </ligand>
</feature>
<feature type="binding site" evidence="7">
    <location>
        <position position="470"/>
    </location>
    <ligand>
        <name>ATP</name>
        <dbReference type="ChEBI" id="CHEBI:30616"/>
    </ligand>
</feature>
<dbReference type="HAMAP" id="MF_02090">
    <property type="entry name" value="NadE_glutamine_dep"/>
    <property type="match status" value="1"/>
</dbReference>